<dbReference type="Proteomes" id="UP000004371">
    <property type="component" value="Unassembled WGS sequence"/>
</dbReference>
<dbReference type="AlphaFoldDB" id="E8LPU7"/>
<evidence type="ECO:0000313" key="1">
    <source>
        <dbReference type="EMBL" id="EGA67221.1"/>
    </source>
</evidence>
<comment type="caution">
    <text evidence="1">The sequence shown here is derived from an EMBL/GenBank/DDBJ whole genome shotgun (WGS) entry which is preliminary data.</text>
</comment>
<organism evidence="1 2">
    <name type="scientific">Vibrio brasiliensis LMG 20546</name>
    <dbReference type="NCBI Taxonomy" id="945543"/>
    <lineage>
        <taxon>Bacteria</taxon>
        <taxon>Pseudomonadati</taxon>
        <taxon>Pseudomonadota</taxon>
        <taxon>Gammaproteobacteria</taxon>
        <taxon>Vibrionales</taxon>
        <taxon>Vibrionaceae</taxon>
        <taxon>Vibrio</taxon>
        <taxon>Vibrio oreintalis group</taxon>
    </lineage>
</organism>
<gene>
    <name evidence="1" type="ORF">VIBR0546_18161</name>
</gene>
<dbReference type="EMBL" id="AEVS01000014">
    <property type="protein sequence ID" value="EGA67221.1"/>
    <property type="molecule type" value="Genomic_DNA"/>
</dbReference>
<evidence type="ECO:0000313" key="2">
    <source>
        <dbReference type="Proteomes" id="UP000004371"/>
    </source>
</evidence>
<dbReference type="STRING" id="945543.VIBR0546_18161"/>
<sequence length="30" mass="3372">MPTIVNNRIDQVPIFSKKYQPDPLTLASGQ</sequence>
<keyword evidence="2" id="KW-1185">Reference proteome</keyword>
<protein>
    <submittedName>
        <fullName evidence="1">Uncharacterized protein</fullName>
    </submittedName>
</protein>
<accession>E8LPU7</accession>
<name>E8LPU7_9VIBR</name>
<proteinExistence type="predicted"/>
<reference evidence="1 2" key="1">
    <citation type="journal article" date="2012" name="Int. J. Syst. Evol. Microbiol.">
        <title>Vibrio caribbeanicus sp. nov., isolated from the marine sponge Scleritoderma cyanea.</title>
        <authorList>
            <person name="Hoffmann M."/>
            <person name="Monday S.R."/>
            <person name="Allard M.W."/>
            <person name="Strain E.A."/>
            <person name="Whittaker P."/>
            <person name="Naum M."/>
            <person name="McCarthy P.J."/>
            <person name="Lopez J.V."/>
            <person name="Fischer M."/>
            <person name="Brown E.W."/>
        </authorList>
    </citation>
    <scope>NUCLEOTIDE SEQUENCE [LARGE SCALE GENOMIC DNA]</scope>
    <source>
        <strain evidence="1 2">LMG 20546</strain>
    </source>
</reference>